<comment type="caution">
    <text evidence="3">The sequence shown here is derived from an EMBL/GenBank/DDBJ whole genome shotgun (WGS) entry which is preliminary data.</text>
</comment>
<reference evidence="4" key="1">
    <citation type="journal article" date="2019" name="Int. J. Syst. Evol. Microbiol.">
        <title>The Global Catalogue of Microorganisms (GCM) 10K type strain sequencing project: providing services to taxonomists for standard genome sequencing and annotation.</title>
        <authorList>
            <consortium name="The Broad Institute Genomics Platform"/>
            <consortium name="The Broad Institute Genome Sequencing Center for Infectious Disease"/>
            <person name="Wu L."/>
            <person name="Ma J."/>
        </authorList>
    </citation>
    <scope>NUCLEOTIDE SEQUENCE [LARGE SCALE GENOMIC DNA]</scope>
    <source>
        <strain evidence="4">CGMCC 4.7289</strain>
    </source>
</reference>
<keyword evidence="2" id="KW-0812">Transmembrane</keyword>
<feature type="compositionally biased region" description="Low complexity" evidence="1">
    <location>
        <begin position="158"/>
        <end position="171"/>
    </location>
</feature>
<gene>
    <name evidence="3" type="ORF">ACFOZ4_04825</name>
</gene>
<dbReference type="Proteomes" id="UP001595816">
    <property type="component" value="Unassembled WGS sequence"/>
</dbReference>
<accession>A0ABV8LHG8</accession>
<sequence>MRHVWSLLAGLIVAPMLVELASIHFHVEVWADTTGVQTGIYCAMGLLLGALACLQTSPVGPIVAGLLLVAPRLLATLFGVGVPLDSLGFRLAEGVTVVPWVGVYSPVLFISGVALLLAAASPSRWRGRPKFPPAASPVEPVVDTGRIDAVAAWRPFPADTPATAVPAASPTTPEPPGSPPLTGPWAPPPIR</sequence>
<organism evidence="3 4">
    <name type="scientific">Hamadaea flava</name>
    <dbReference type="NCBI Taxonomy" id="1742688"/>
    <lineage>
        <taxon>Bacteria</taxon>
        <taxon>Bacillati</taxon>
        <taxon>Actinomycetota</taxon>
        <taxon>Actinomycetes</taxon>
        <taxon>Micromonosporales</taxon>
        <taxon>Micromonosporaceae</taxon>
        <taxon>Hamadaea</taxon>
    </lineage>
</organism>
<feature type="transmembrane region" description="Helical" evidence="2">
    <location>
        <begin position="101"/>
        <end position="120"/>
    </location>
</feature>
<evidence type="ECO:0000313" key="3">
    <source>
        <dbReference type="EMBL" id="MFC4129923.1"/>
    </source>
</evidence>
<keyword evidence="2" id="KW-1133">Transmembrane helix</keyword>
<evidence type="ECO:0000256" key="2">
    <source>
        <dbReference type="SAM" id="Phobius"/>
    </source>
</evidence>
<proteinExistence type="predicted"/>
<name>A0ABV8LHG8_9ACTN</name>
<feature type="region of interest" description="Disordered" evidence="1">
    <location>
        <begin position="158"/>
        <end position="191"/>
    </location>
</feature>
<feature type="transmembrane region" description="Helical" evidence="2">
    <location>
        <begin position="36"/>
        <end position="54"/>
    </location>
</feature>
<dbReference type="RefSeq" id="WP_253760154.1">
    <property type="nucleotide sequence ID" value="NZ_JAMZDZ010000001.1"/>
</dbReference>
<dbReference type="EMBL" id="JBHSAY010000003">
    <property type="protein sequence ID" value="MFC4129923.1"/>
    <property type="molecule type" value="Genomic_DNA"/>
</dbReference>
<keyword evidence="4" id="KW-1185">Reference proteome</keyword>
<evidence type="ECO:0000313" key="4">
    <source>
        <dbReference type="Proteomes" id="UP001595816"/>
    </source>
</evidence>
<protein>
    <submittedName>
        <fullName evidence="3">Uncharacterized protein</fullName>
    </submittedName>
</protein>
<feature type="transmembrane region" description="Helical" evidence="2">
    <location>
        <begin position="61"/>
        <end position="81"/>
    </location>
</feature>
<feature type="compositionally biased region" description="Pro residues" evidence="1">
    <location>
        <begin position="172"/>
        <end position="191"/>
    </location>
</feature>
<keyword evidence="2" id="KW-0472">Membrane</keyword>
<evidence type="ECO:0000256" key="1">
    <source>
        <dbReference type="SAM" id="MobiDB-lite"/>
    </source>
</evidence>